<dbReference type="OrthoDB" id="15128at2"/>
<name>A0A285P5L9_9AQUI</name>
<dbReference type="RefSeq" id="WP_096603604.1">
    <property type="nucleotide sequence ID" value="NZ_OBEN01000019.1"/>
</dbReference>
<protein>
    <submittedName>
        <fullName evidence="1">Uncharacterized protein</fullName>
    </submittedName>
</protein>
<dbReference type="AlphaFoldDB" id="A0A285P5L9"/>
<proteinExistence type="predicted"/>
<sequence>MPIDERFRTSALEKLRKVEEFIKQKEAELLEDTDQEDLEYGINMELSLKGLGELWEEAIEKNHYMEVVFTEVMEHHDGAYLKVSFRNSLGDTYAERYVSIWSSGKVDISHTFFMKLGDIRLRVERVKEDTFRLFMKK</sequence>
<dbReference type="Proteomes" id="UP000218627">
    <property type="component" value="Unassembled WGS sequence"/>
</dbReference>
<organism evidence="1 2">
    <name type="scientific">Hydrogenobacter hydrogenophilus</name>
    <dbReference type="NCBI Taxonomy" id="35835"/>
    <lineage>
        <taxon>Bacteria</taxon>
        <taxon>Pseudomonadati</taxon>
        <taxon>Aquificota</taxon>
        <taxon>Aquificia</taxon>
        <taxon>Aquificales</taxon>
        <taxon>Aquificaceae</taxon>
        <taxon>Hydrogenobacter</taxon>
    </lineage>
</organism>
<keyword evidence="2" id="KW-1185">Reference proteome</keyword>
<dbReference type="EMBL" id="OBEN01000019">
    <property type="protein sequence ID" value="SNZ17015.1"/>
    <property type="molecule type" value="Genomic_DNA"/>
</dbReference>
<evidence type="ECO:0000313" key="1">
    <source>
        <dbReference type="EMBL" id="SNZ17015.1"/>
    </source>
</evidence>
<reference evidence="2" key="1">
    <citation type="submission" date="2017-09" db="EMBL/GenBank/DDBJ databases">
        <authorList>
            <person name="Varghese N."/>
            <person name="Submissions S."/>
        </authorList>
    </citation>
    <scope>NUCLEOTIDE SEQUENCE [LARGE SCALE GENOMIC DNA]</scope>
    <source>
        <strain evidence="2">DSM 2913</strain>
    </source>
</reference>
<evidence type="ECO:0000313" key="2">
    <source>
        <dbReference type="Proteomes" id="UP000218627"/>
    </source>
</evidence>
<gene>
    <name evidence="1" type="ORF">SAMN06265353_1761</name>
</gene>
<accession>A0A285P5L9</accession>